<keyword evidence="1" id="KW-0645">Protease</keyword>
<dbReference type="EMBL" id="MKGL01000140">
    <property type="protein sequence ID" value="RNF05214.1"/>
    <property type="molecule type" value="Genomic_DNA"/>
</dbReference>
<dbReference type="GO" id="GO:0008233">
    <property type="term" value="F:peptidase activity"/>
    <property type="evidence" value="ECO:0007669"/>
    <property type="project" value="UniProtKB-KW"/>
</dbReference>
<comment type="caution">
    <text evidence="1">The sequence shown here is derived from an EMBL/GenBank/DDBJ whole genome shotgun (WGS) entry which is preliminary data.</text>
</comment>
<gene>
    <name evidence="1" type="ORF">TraAM80_04688</name>
</gene>
<dbReference type="AlphaFoldDB" id="A0A422NIJ6"/>
<reference evidence="1 2" key="1">
    <citation type="journal article" date="2018" name="BMC Genomics">
        <title>Genomic comparison of Trypanosoma conorhini and Trypanosoma rangeli to Trypanosoma cruzi strains of high and low virulence.</title>
        <authorList>
            <person name="Bradwell K.R."/>
            <person name="Koparde V.N."/>
            <person name="Matveyev A.V."/>
            <person name="Serrano M.G."/>
            <person name="Alves J.M."/>
            <person name="Parikh H."/>
            <person name="Huang B."/>
            <person name="Lee V."/>
            <person name="Espinosa-Alvarez O."/>
            <person name="Ortiz P.A."/>
            <person name="Costa-Martins A.G."/>
            <person name="Teixeira M.M."/>
            <person name="Buck G.A."/>
        </authorList>
    </citation>
    <scope>NUCLEOTIDE SEQUENCE [LARGE SCALE GENOMIC DNA]</scope>
    <source>
        <strain evidence="1 2">AM80</strain>
    </source>
</reference>
<accession>A0A422NIJ6</accession>
<evidence type="ECO:0000313" key="1">
    <source>
        <dbReference type="EMBL" id="RNF05214.1"/>
    </source>
</evidence>
<proteinExistence type="predicted"/>
<dbReference type="GO" id="GO:0006508">
    <property type="term" value="P:proteolysis"/>
    <property type="evidence" value="ECO:0007669"/>
    <property type="project" value="UniProtKB-KW"/>
</dbReference>
<evidence type="ECO:0000313" key="2">
    <source>
        <dbReference type="Proteomes" id="UP000283634"/>
    </source>
</evidence>
<dbReference type="RefSeq" id="XP_029238546.1">
    <property type="nucleotide sequence ID" value="XM_029381606.1"/>
</dbReference>
<organism evidence="1 2">
    <name type="scientific">Trypanosoma rangeli</name>
    <dbReference type="NCBI Taxonomy" id="5698"/>
    <lineage>
        <taxon>Eukaryota</taxon>
        <taxon>Discoba</taxon>
        <taxon>Euglenozoa</taxon>
        <taxon>Kinetoplastea</taxon>
        <taxon>Metakinetoplastina</taxon>
        <taxon>Trypanosomatida</taxon>
        <taxon>Trypanosomatidae</taxon>
        <taxon>Trypanosoma</taxon>
        <taxon>Herpetosoma</taxon>
    </lineage>
</organism>
<dbReference type="GeneID" id="40328621"/>
<keyword evidence="2" id="KW-1185">Reference proteome</keyword>
<dbReference type="Gene3D" id="3.90.132.10">
    <property type="entry name" value="Leishmanolysin , domain 2"/>
    <property type="match status" value="1"/>
</dbReference>
<keyword evidence="1" id="KW-0378">Hydrolase</keyword>
<sequence>MRNRAQCRRTLSFNVRRAVHTLGLVQERMMRLGVLPKRHVRGKRGATVIISNKAMETGRHHYGCKDFPGVALEELKEGRVALRFSLDFARGELMGLWSSFTGGRYTLTPSVFEYMEYYRANIG</sequence>
<protein>
    <submittedName>
        <fullName evidence="1">Gp63-1 surface protease-like protein</fullName>
    </submittedName>
</protein>
<name>A0A422NIJ6_TRYRA</name>
<dbReference type="Proteomes" id="UP000283634">
    <property type="component" value="Unassembled WGS sequence"/>
</dbReference>